<sequence length="162" mass="18210">MTRTRRSTAEQAEQVLVARSSDNSEAIVGPGGKERERERERERELLWRRENPGAGEGKGGQCQDGKKRRRRRRRLVGVGGGSMEMESPRSPEAEIGHRVEDLWEVAEPQLSPSEKLNSCFEDITVASFHRPLGSQGWLAYMVIYTPLPGTIYVLLCITGLCQ</sequence>
<dbReference type="AlphaFoldDB" id="Q0JDS8"/>
<protein>
    <submittedName>
        <fullName evidence="3">Os04g0380000 protein</fullName>
    </submittedName>
</protein>
<feature type="transmembrane region" description="Helical" evidence="2">
    <location>
        <begin position="137"/>
        <end position="160"/>
    </location>
</feature>
<keyword evidence="2" id="KW-1133">Transmembrane helix</keyword>
<evidence type="ECO:0000313" key="4">
    <source>
        <dbReference type="Proteomes" id="UP000000763"/>
    </source>
</evidence>
<feature type="region of interest" description="Disordered" evidence="1">
    <location>
        <begin position="1"/>
        <end position="93"/>
    </location>
</feature>
<reference evidence="4" key="2">
    <citation type="journal article" date="2008" name="Nucleic Acids Res.">
        <title>The rice annotation project database (RAP-DB): 2008 update.</title>
        <authorList>
            <consortium name="The rice annotation project (RAP)"/>
        </authorList>
    </citation>
    <scope>GENOME REANNOTATION</scope>
    <source>
        <strain evidence="4">cv. Nipponbare</strain>
    </source>
</reference>
<keyword evidence="2" id="KW-0472">Membrane</keyword>
<feature type="compositionally biased region" description="Basic residues" evidence="1">
    <location>
        <begin position="66"/>
        <end position="75"/>
    </location>
</feature>
<evidence type="ECO:0000313" key="3">
    <source>
        <dbReference type="EMBL" id="BAF14509.1"/>
    </source>
</evidence>
<dbReference type="KEGG" id="dosa:Os04g0380000"/>
<keyword evidence="2" id="KW-0812">Transmembrane</keyword>
<gene>
    <name evidence="3" type="ordered locus">Os04g0380000</name>
</gene>
<dbReference type="Proteomes" id="UP000000763">
    <property type="component" value="Chromosome 4"/>
</dbReference>
<organism evidence="3 4">
    <name type="scientific">Oryza sativa subsp. japonica</name>
    <name type="common">Rice</name>
    <dbReference type="NCBI Taxonomy" id="39947"/>
    <lineage>
        <taxon>Eukaryota</taxon>
        <taxon>Viridiplantae</taxon>
        <taxon>Streptophyta</taxon>
        <taxon>Embryophyta</taxon>
        <taxon>Tracheophyta</taxon>
        <taxon>Spermatophyta</taxon>
        <taxon>Magnoliopsida</taxon>
        <taxon>Liliopsida</taxon>
        <taxon>Poales</taxon>
        <taxon>Poaceae</taxon>
        <taxon>BOP clade</taxon>
        <taxon>Oryzoideae</taxon>
        <taxon>Oryzeae</taxon>
        <taxon>Oryzinae</taxon>
        <taxon>Oryza</taxon>
        <taxon>Oryza sativa</taxon>
    </lineage>
</organism>
<accession>Q0JDS8</accession>
<name>Q0JDS8_ORYSJ</name>
<reference evidence="3 4" key="1">
    <citation type="journal article" date="2005" name="Nature">
        <title>The map-based sequence of the rice genome.</title>
        <authorList>
            <consortium name="International rice genome sequencing project (IRGSP)"/>
            <person name="Matsumoto T."/>
            <person name="Wu J."/>
            <person name="Kanamori H."/>
            <person name="Katayose Y."/>
            <person name="Fujisawa M."/>
            <person name="Namiki N."/>
            <person name="Mizuno H."/>
            <person name="Yamamoto K."/>
            <person name="Antonio B.A."/>
            <person name="Baba T."/>
            <person name="Sakata K."/>
            <person name="Nagamura Y."/>
            <person name="Aoki H."/>
            <person name="Arikawa K."/>
            <person name="Arita K."/>
            <person name="Bito T."/>
            <person name="Chiden Y."/>
            <person name="Fujitsuka N."/>
            <person name="Fukunaka R."/>
            <person name="Hamada M."/>
            <person name="Harada C."/>
            <person name="Hayashi A."/>
            <person name="Hijishita S."/>
            <person name="Honda M."/>
            <person name="Hosokawa S."/>
            <person name="Ichikawa Y."/>
            <person name="Idonuma A."/>
            <person name="Iijima M."/>
            <person name="Ikeda M."/>
            <person name="Ikeno M."/>
            <person name="Ito K."/>
            <person name="Ito S."/>
            <person name="Ito T."/>
            <person name="Ito Y."/>
            <person name="Ito Y."/>
            <person name="Iwabuchi A."/>
            <person name="Kamiya K."/>
            <person name="Karasawa W."/>
            <person name="Kurita K."/>
            <person name="Katagiri S."/>
            <person name="Kikuta A."/>
            <person name="Kobayashi H."/>
            <person name="Kobayashi N."/>
            <person name="Machita K."/>
            <person name="Maehara T."/>
            <person name="Masukawa M."/>
            <person name="Mizubayashi T."/>
            <person name="Mukai Y."/>
            <person name="Nagasaki H."/>
            <person name="Nagata Y."/>
            <person name="Naito S."/>
            <person name="Nakashima M."/>
            <person name="Nakama Y."/>
            <person name="Nakamichi Y."/>
            <person name="Nakamura M."/>
            <person name="Meguro A."/>
            <person name="Negishi M."/>
            <person name="Ohta I."/>
            <person name="Ohta T."/>
            <person name="Okamoto M."/>
            <person name="Ono N."/>
            <person name="Saji S."/>
            <person name="Sakaguchi M."/>
            <person name="Sakai K."/>
            <person name="Shibata M."/>
            <person name="Shimokawa T."/>
            <person name="Song J."/>
            <person name="Takazaki Y."/>
            <person name="Terasawa K."/>
            <person name="Tsugane M."/>
            <person name="Tsuji K."/>
            <person name="Ueda S."/>
            <person name="Waki K."/>
            <person name="Yamagata H."/>
            <person name="Yamamoto M."/>
            <person name="Yamamoto S."/>
            <person name="Yamane H."/>
            <person name="Yoshiki S."/>
            <person name="Yoshihara R."/>
            <person name="Yukawa K."/>
            <person name="Zhong H."/>
            <person name="Yano M."/>
            <person name="Yuan Q."/>
            <person name="Ouyang S."/>
            <person name="Liu J."/>
            <person name="Jones K.M."/>
            <person name="Gansberger K."/>
            <person name="Moffat K."/>
            <person name="Hill J."/>
            <person name="Bera J."/>
            <person name="Fadrosh D."/>
            <person name="Jin S."/>
            <person name="Johri S."/>
            <person name="Kim M."/>
            <person name="Overton L."/>
            <person name="Reardon M."/>
            <person name="Tsitrin T."/>
            <person name="Vuong H."/>
            <person name="Weaver B."/>
            <person name="Ciecko A."/>
            <person name="Tallon L."/>
            <person name="Jackson J."/>
            <person name="Pai G."/>
            <person name="Aken S.V."/>
            <person name="Utterback T."/>
            <person name="Reidmuller S."/>
            <person name="Feldblyum T."/>
            <person name="Hsiao J."/>
            <person name="Zismann V."/>
            <person name="Iobst S."/>
            <person name="de Vazeille A.R."/>
            <person name="Buell C.R."/>
            <person name="Ying K."/>
            <person name="Li Y."/>
            <person name="Lu T."/>
            <person name="Huang Y."/>
            <person name="Zhao Q."/>
            <person name="Feng Q."/>
            <person name="Zhang L."/>
            <person name="Zhu J."/>
            <person name="Weng Q."/>
            <person name="Mu J."/>
            <person name="Lu Y."/>
            <person name="Fan D."/>
            <person name="Liu Y."/>
            <person name="Guan J."/>
            <person name="Zhang Y."/>
            <person name="Yu S."/>
            <person name="Liu X."/>
            <person name="Zhang Y."/>
            <person name="Hong G."/>
            <person name="Han B."/>
            <person name="Choisne N."/>
            <person name="Demange N."/>
            <person name="Orjeda G."/>
            <person name="Samain S."/>
            <person name="Cattolico L."/>
            <person name="Pelletier E."/>
            <person name="Couloux A."/>
            <person name="Segurens B."/>
            <person name="Wincker P."/>
            <person name="D'Hont A."/>
            <person name="Scarpelli C."/>
            <person name="Weissenbach J."/>
            <person name="Salanoubat M."/>
            <person name="Quetier F."/>
            <person name="Yu Y."/>
            <person name="Kim H.R."/>
            <person name="Rambo T."/>
            <person name="Currie J."/>
            <person name="Collura K."/>
            <person name="Luo M."/>
            <person name="Yang T."/>
            <person name="Ammiraju J.S.S."/>
            <person name="Engler F."/>
            <person name="Soderlund C."/>
            <person name="Wing R.A."/>
            <person name="Palmer L.E."/>
            <person name="de la Bastide M."/>
            <person name="Spiegel L."/>
            <person name="Nascimento L."/>
            <person name="Zutavern T."/>
            <person name="O'Shaughnessy A."/>
            <person name="Dike S."/>
            <person name="Dedhia N."/>
            <person name="Preston R."/>
            <person name="Balija V."/>
            <person name="McCombie W.R."/>
            <person name="Chow T."/>
            <person name="Chen H."/>
            <person name="Chung M."/>
            <person name="Chen C."/>
            <person name="Shaw J."/>
            <person name="Wu H."/>
            <person name="Hsiao K."/>
            <person name="Chao Y."/>
            <person name="Chu M."/>
            <person name="Cheng C."/>
            <person name="Hour A."/>
            <person name="Lee P."/>
            <person name="Lin S."/>
            <person name="Lin Y."/>
            <person name="Liou J."/>
            <person name="Liu S."/>
            <person name="Hsing Y."/>
            <person name="Raghuvanshi S."/>
            <person name="Mohanty A."/>
            <person name="Bharti A.K."/>
            <person name="Gaur A."/>
            <person name="Gupta V."/>
            <person name="Kumar D."/>
            <person name="Ravi V."/>
            <person name="Vij S."/>
            <person name="Kapur A."/>
            <person name="Khurana P."/>
            <person name="Khurana P."/>
            <person name="Khurana J.P."/>
            <person name="Tyagi A.K."/>
            <person name="Gaikwad K."/>
            <person name="Singh A."/>
            <person name="Dalal V."/>
            <person name="Srivastava S."/>
            <person name="Dixit A."/>
            <person name="Pal A.K."/>
            <person name="Ghazi I.A."/>
            <person name="Yadav M."/>
            <person name="Pandit A."/>
            <person name="Bhargava A."/>
            <person name="Sureshbabu K."/>
            <person name="Batra K."/>
            <person name="Sharma T.R."/>
            <person name="Mohapatra T."/>
            <person name="Singh N.K."/>
            <person name="Messing J."/>
            <person name="Nelson A.B."/>
            <person name="Fuks G."/>
            <person name="Kavchok S."/>
            <person name="Keizer G."/>
            <person name="Linton E."/>
            <person name="Llaca V."/>
            <person name="Song R."/>
            <person name="Tanyolac B."/>
            <person name="Young S."/>
            <person name="Ho-Il K."/>
            <person name="Hahn J.H."/>
            <person name="Sangsakoo G."/>
            <person name="Vanavichit A."/>
            <person name="de Mattos Luiz.A.T."/>
            <person name="Zimmer P.D."/>
            <person name="Malone G."/>
            <person name="Dellagostin O."/>
            <person name="de Oliveira A.C."/>
            <person name="Bevan M."/>
            <person name="Bancroft I."/>
            <person name="Minx P."/>
            <person name="Cordum H."/>
            <person name="Wilson R."/>
            <person name="Cheng Z."/>
            <person name="Jin W."/>
            <person name="Jiang J."/>
            <person name="Leong S.A."/>
            <person name="Iwama H."/>
            <person name="Gojobori T."/>
            <person name="Itoh T."/>
            <person name="Niimura Y."/>
            <person name="Fujii Y."/>
            <person name="Habara T."/>
            <person name="Sakai H."/>
            <person name="Sato Y."/>
            <person name="Wilson G."/>
            <person name="Kumar K."/>
            <person name="McCouch S."/>
            <person name="Juretic N."/>
            <person name="Hoen D."/>
            <person name="Wright S."/>
            <person name="Bruskiewich R."/>
            <person name="Bureau T."/>
            <person name="Miyao A."/>
            <person name="Hirochika H."/>
            <person name="Nishikawa T."/>
            <person name="Kadowaki K."/>
            <person name="Sugiura M."/>
            <person name="Burr B."/>
            <person name="Sasaki T."/>
        </authorList>
    </citation>
    <scope>NUCLEOTIDE SEQUENCE [LARGE SCALE GENOMIC DNA]</scope>
    <source>
        <strain evidence="4">cv. Nipponbare</strain>
    </source>
</reference>
<dbReference type="iPTMnet" id="Q0JDS8"/>
<dbReference type="EMBL" id="AP008210">
    <property type="protein sequence ID" value="BAF14509.1"/>
    <property type="molecule type" value="Genomic_DNA"/>
</dbReference>
<evidence type="ECO:0000256" key="2">
    <source>
        <dbReference type="SAM" id="Phobius"/>
    </source>
</evidence>
<feature type="compositionally biased region" description="Basic and acidic residues" evidence="1">
    <location>
        <begin position="32"/>
        <end position="51"/>
    </location>
</feature>
<proteinExistence type="predicted"/>
<evidence type="ECO:0000256" key="1">
    <source>
        <dbReference type="SAM" id="MobiDB-lite"/>
    </source>
</evidence>